<proteinExistence type="predicted"/>
<dbReference type="RefSeq" id="WP_096010021.1">
    <property type="nucleotide sequence ID" value="NZ_NTME01000007.1"/>
</dbReference>
<dbReference type="AlphaFoldDB" id="A0A2A3M790"/>
<name>A0A2A3M790_PSEDL</name>
<organism evidence="1 2">
    <name type="scientific">Pseudomonas plecoglossicida</name>
    <dbReference type="NCBI Taxonomy" id="70775"/>
    <lineage>
        <taxon>Bacteria</taxon>
        <taxon>Pseudomonadati</taxon>
        <taxon>Pseudomonadota</taxon>
        <taxon>Gammaproteobacteria</taxon>
        <taxon>Pseudomonadales</taxon>
        <taxon>Pseudomonadaceae</taxon>
        <taxon>Pseudomonas</taxon>
    </lineage>
</organism>
<accession>A0A2A3M790</accession>
<protein>
    <submittedName>
        <fullName evidence="1">Gas vesicle protein</fullName>
    </submittedName>
</protein>
<evidence type="ECO:0000313" key="2">
    <source>
        <dbReference type="Proteomes" id="UP000218102"/>
    </source>
</evidence>
<dbReference type="Proteomes" id="UP000218102">
    <property type="component" value="Unassembled WGS sequence"/>
</dbReference>
<comment type="caution">
    <text evidence="1">The sequence shown here is derived from an EMBL/GenBank/DDBJ whole genome shotgun (WGS) entry which is preliminary data.</text>
</comment>
<sequence length="159" mass="17647">MPQIVREYEDQNDKCFGDPAFVKQYWSGKQLDTLLQWIIGEATVNPGKEFPITITVGGNLISGNVISLESYLQLLLADLEGFLSRECEVASAMKQQVEEWGVHLDGDISDFGPSQHIHLKDTEVFTTHGSPIMPGGSLWRGKLTSVDGFQMGRLKFSEG</sequence>
<dbReference type="EMBL" id="NTME01000007">
    <property type="protein sequence ID" value="PBJ95970.1"/>
    <property type="molecule type" value="Genomic_DNA"/>
</dbReference>
<evidence type="ECO:0000313" key="1">
    <source>
        <dbReference type="EMBL" id="PBJ95970.1"/>
    </source>
</evidence>
<reference evidence="1 2" key="1">
    <citation type="submission" date="2017-09" db="EMBL/GenBank/DDBJ databases">
        <authorList>
            <person name="Ehlers B."/>
            <person name="Leendertz F.H."/>
        </authorList>
    </citation>
    <scope>NUCLEOTIDE SEQUENCE [LARGE SCALE GENOMIC DNA]</scope>
    <source>
        <strain evidence="1 2">DJ-1</strain>
    </source>
</reference>
<gene>
    <name evidence="1" type="ORF">CMV24_09035</name>
</gene>